<accession>A0A4Y9YX35</accession>
<evidence type="ECO:0000256" key="2">
    <source>
        <dbReference type="SAM" id="MobiDB-lite"/>
    </source>
</evidence>
<keyword evidence="4" id="KW-1185">Reference proteome</keyword>
<comment type="caution">
    <text evidence="3">The sequence shown here is derived from an EMBL/GenBank/DDBJ whole genome shotgun (WGS) entry which is preliminary data.</text>
</comment>
<dbReference type="Proteomes" id="UP000298327">
    <property type="component" value="Unassembled WGS sequence"/>
</dbReference>
<evidence type="ECO:0000313" key="3">
    <source>
        <dbReference type="EMBL" id="TFY66802.1"/>
    </source>
</evidence>
<evidence type="ECO:0000256" key="1">
    <source>
        <dbReference type="SAM" id="Coils"/>
    </source>
</evidence>
<proteinExistence type="predicted"/>
<feature type="region of interest" description="Disordered" evidence="2">
    <location>
        <begin position="24"/>
        <end position="100"/>
    </location>
</feature>
<evidence type="ECO:0000313" key="4">
    <source>
        <dbReference type="Proteomes" id="UP000298327"/>
    </source>
</evidence>
<protein>
    <submittedName>
        <fullName evidence="3">Uncharacterized protein</fullName>
    </submittedName>
</protein>
<dbReference type="AlphaFoldDB" id="A0A4Y9YX35"/>
<feature type="coiled-coil region" evidence="1">
    <location>
        <begin position="100"/>
        <end position="162"/>
    </location>
</feature>
<dbReference type="EMBL" id="SEOQ01000217">
    <property type="protein sequence ID" value="TFY66802.1"/>
    <property type="molecule type" value="Genomic_DNA"/>
</dbReference>
<organism evidence="3 4">
    <name type="scientific">Dentipellis fragilis</name>
    <dbReference type="NCBI Taxonomy" id="205917"/>
    <lineage>
        <taxon>Eukaryota</taxon>
        <taxon>Fungi</taxon>
        <taxon>Dikarya</taxon>
        <taxon>Basidiomycota</taxon>
        <taxon>Agaricomycotina</taxon>
        <taxon>Agaricomycetes</taxon>
        <taxon>Russulales</taxon>
        <taxon>Hericiaceae</taxon>
        <taxon>Dentipellis</taxon>
    </lineage>
</organism>
<gene>
    <name evidence="3" type="ORF">EVG20_g4287</name>
</gene>
<sequence>MFPITNIHVKDNYETTIEFFALRTPHPPAQGATTSDRANTDDSASRGRILTPVQIRSDKLTRGRASRRRKTDAGQSAERRTGSNGACSPQPRPDPPPSTVAAVRSELEATRNELARSQADATKLAERYRMLERTLKETTDALRAREKEVETLREEKEQLMADHRSRALPDDLRIPMAMVATMTPTSIPGVPIPAADQSRQPPVQRSALAMTREEDIAPVKGLEVFLTKTDSWSGAQVIEAVQDLNSEILQLAAAATELSTVDRQIKVPRSRIVQATKETASGLGQKFAQILSARDHSHDLNLIQFGMQACITMYTARLLSVFCIGLPAMPNDLLTQVFQRMHATEPQATSSRWRSLTLQHIRALYPRLQENAINDFVDNIVRGCIDIFTLCYCTNTDIPLTSKDALKARFGSQIRHIAHAACKVAHITKEETMSTNFEIVLAEQSKPFDQTTMINAFAGYDVAGGSVLATTELGLRCSTRKTAKLSSFGPVGEIVERKTLLQPKVILETVAQLLDHSASDTDV</sequence>
<keyword evidence="1" id="KW-0175">Coiled coil</keyword>
<dbReference type="OrthoDB" id="3173171at2759"/>
<name>A0A4Y9YX35_9AGAM</name>
<reference evidence="3 4" key="1">
    <citation type="submission" date="2019-02" db="EMBL/GenBank/DDBJ databases">
        <title>Genome sequencing of the rare red list fungi Dentipellis fragilis.</title>
        <authorList>
            <person name="Buettner E."/>
            <person name="Kellner H."/>
        </authorList>
    </citation>
    <scope>NUCLEOTIDE SEQUENCE [LARGE SCALE GENOMIC DNA]</scope>
    <source>
        <strain evidence="3 4">DSM 105465</strain>
    </source>
</reference>